<dbReference type="AlphaFoldDB" id="A0A542SXN9"/>
<evidence type="ECO:0000313" key="3">
    <source>
        <dbReference type="Proteomes" id="UP000318103"/>
    </source>
</evidence>
<evidence type="ECO:0000313" key="2">
    <source>
        <dbReference type="EMBL" id="TQK79363.1"/>
    </source>
</evidence>
<feature type="compositionally biased region" description="Low complexity" evidence="1">
    <location>
        <begin position="239"/>
        <end position="254"/>
    </location>
</feature>
<protein>
    <recommendedName>
        <fullName evidence="4">Tetratricopeptide repeat protein</fullName>
    </recommendedName>
</protein>
<sequence length="254" mass="26030">MEAGRAASARIEAAEREFPDGDRDTGLLRLRHTYARLLHIAGAPRLGPAGKGSGALAALRDRARDLYDGAPDEVRRGWAAMYRGLIADHHFADAAAGAGYWAQALRAGEGGADDLLAREALRHRGGHDHGSGAYERGRERWRRATALGARAGAVPGTLSQLLLLAVLARDTGDEAGATALATDLGELDEARALRRLPAVHGSQTAPAGPLGGVRRRRTAACGATALLDGADPLPPGPAAPDAAGSGAATSDAAG</sequence>
<name>A0A542SXN9_9ACTN</name>
<organism evidence="2 3">
    <name type="scientific">Streptomyces puniciscabiei</name>
    <dbReference type="NCBI Taxonomy" id="164348"/>
    <lineage>
        <taxon>Bacteria</taxon>
        <taxon>Bacillati</taxon>
        <taxon>Actinomycetota</taxon>
        <taxon>Actinomycetes</taxon>
        <taxon>Kitasatosporales</taxon>
        <taxon>Streptomycetaceae</taxon>
        <taxon>Streptomyces</taxon>
    </lineage>
</organism>
<dbReference type="OrthoDB" id="3824872at2"/>
<evidence type="ECO:0008006" key="4">
    <source>
        <dbReference type="Google" id="ProtNLM"/>
    </source>
</evidence>
<accession>A0A542SXN9</accession>
<dbReference type="RefSeq" id="WP_055708921.1">
    <property type="nucleotide sequence ID" value="NZ_JBPJFI010000002.1"/>
</dbReference>
<gene>
    <name evidence="2" type="ORF">FB563_8071</name>
</gene>
<comment type="caution">
    <text evidence="2">The sequence shown here is derived from an EMBL/GenBank/DDBJ whole genome shotgun (WGS) entry which is preliminary data.</text>
</comment>
<dbReference type="EMBL" id="VFNX01000006">
    <property type="protein sequence ID" value="TQK79363.1"/>
    <property type="molecule type" value="Genomic_DNA"/>
</dbReference>
<keyword evidence="3" id="KW-1185">Reference proteome</keyword>
<reference evidence="2 3" key="1">
    <citation type="submission" date="2019-06" db="EMBL/GenBank/DDBJ databases">
        <title>Sequencing the genomes of 1000 actinobacteria strains.</title>
        <authorList>
            <person name="Klenk H.-P."/>
        </authorList>
    </citation>
    <scope>NUCLEOTIDE SEQUENCE [LARGE SCALE GENOMIC DNA]</scope>
    <source>
        <strain evidence="2 3">DSM 41929</strain>
    </source>
</reference>
<proteinExistence type="predicted"/>
<evidence type="ECO:0000256" key="1">
    <source>
        <dbReference type="SAM" id="MobiDB-lite"/>
    </source>
</evidence>
<feature type="region of interest" description="Disordered" evidence="1">
    <location>
        <begin position="225"/>
        <end position="254"/>
    </location>
</feature>
<dbReference type="Proteomes" id="UP000318103">
    <property type="component" value="Unassembled WGS sequence"/>
</dbReference>